<evidence type="ECO:0000313" key="6">
    <source>
        <dbReference type="Proteomes" id="UP000019443"/>
    </source>
</evidence>
<feature type="transmembrane region" description="Helical" evidence="3">
    <location>
        <begin position="62"/>
        <end position="83"/>
    </location>
</feature>
<dbReference type="PANTHER" id="PTHR45138:SF24">
    <property type="entry name" value="DIGUANYLATE CYCLASE DGCC-RELATED"/>
    <property type="match status" value="1"/>
</dbReference>
<dbReference type="GO" id="GO:0043709">
    <property type="term" value="P:cell adhesion involved in single-species biofilm formation"/>
    <property type="evidence" value="ECO:0007669"/>
    <property type="project" value="TreeGrafter"/>
</dbReference>
<dbReference type="InterPro" id="IPR043128">
    <property type="entry name" value="Rev_trsase/Diguanyl_cyclase"/>
</dbReference>
<dbReference type="PROSITE" id="PS50887">
    <property type="entry name" value="GGDEF"/>
    <property type="match status" value="1"/>
</dbReference>
<dbReference type="EMBL" id="HG916852">
    <property type="protein sequence ID" value="CDM59276.1"/>
    <property type="molecule type" value="Genomic_DNA"/>
</dbReference>
<dbReference type="Gene3D" id="3.30.70.270">
    <property type="match status" value="1"/>
</dbReference>
<evidence type="ECO:0000256" key="3">
    <source>
        <dbReference type="SAM" id="Phobius"/>
    </source>
</evidence>
<dbReference type="NCBIfam" id="TIGR00254">
    <property type="entry name" value="GGDEF"/>
    <property type="match status" value="1"/>
</dbReference>
<evidence type="ECO:0000256" key="2">
    <source>
        <dbReference type="SAM" id="MobiDB-lite"/>
    </source>
</evidence>
<dbReference type="SMART" id="SM00267">
    <property type="entry name" value="GGDEF"/>
    <property type="match status" value="1"/>
</dbReference>
<dbReference type="AlphaFoldDB" id="W6RYB1"/>
<dbReference type="EC" id="2.7.7.65" evidence="1"/>
<keyword evidence="6" id="KW-1185">Reference proteome</keyword>
<dbReference type="HOGENOM" id="CLU_000445_11_1_5"/>
<name>W6RYB1_9HYPH</name>
<keyword evidence="3" id="KW-0812">Transmembrane</keyword>
<dbReference type="InterPro" id="IPR029787">
    <property type="entry name" value="Nucleotide_cyclase"/>
</dbReference>
<dbReference type="GO" id="GO:0005886">
    <property type="term" value="C:plasma membrane"/>
    <property type="evidence" value="ECO:0007669"/>
    <property type="project" value="TreeGrafter"/>
</dbReference>
<dbReference type="CDD" id="cd01949">
    <property type="entry name" value="GGDEF"/>
    <property type="match status" value="1"/>
</dbReference>
<dbReference type="SUPFAM" id="SSF55073">
    <property type="entry name" value="Nucleotide cyclase"/>
    <property type="match status" value="1"/>
</dbReference>
<evidence type="ECO:0000313" key="5">
    <source>
        <dbReference type="EMBL" id="CDM59276.1"/>
    </source>
</evidence>
<dbReference type="GO" id="GO:0052621">
    <property type="term" value="F:diguanylate cyclase activity"/>
    <property type="evidence" value="ECO:0007669"/>
    <property type="project" value="UniProtKB-EC"/>
</dbReference>
<feature type="transmembrane region" description="Helical" evidence="3">
    <location>
        <begin position="95"/>
        <end position="111"/>
    </location>
</feature>
<dbReference type="KEGG" id="rhl:LPU83_3633"/>
<dbReference type="InterPro" id="IPR050469">
    <property type="entry name" value="Diguanylate_Cyclase"/>
</dbReference>
<feature type="transmembrane region" description="Helical" evidence="3">
    <location>
        <begin position="37"/>
        <end position="56"/>
    </location>
</feature>
<feature type="transmembrane region" description="Helical" evidence="3">
    <location>
        <begin position="117"/>
        <end position="136"/>
    </location>
</feature>
<dbReference type="PANTHER" id="PTHR45138">
    <property type="entry name" value="REGULATORY COMPONENTS OF SENSORY TRANSDUCTION SYSTEM"/>
    <property type="match status" value="1"/>
</dbReference>
<dbReference type="Pfam" id="PF00990">
    <property type="entry name" value="GGDEF"/>
    <property type="match status" value="1"/>
</dbReference>
<feature type="transmembrane region" description="Helical" evidence="3">
    <location>
        <begin position="6"/>
        <end position="25"/>
    </location>
</feature>
<organism evidence="5 6">
    <name type="scientific">Rhizobium favelukesii</name>
    <dbReference type="NCBI Taxonomy" id="348824"/>
    <lineage>
        <taxon>Bacteria</taxon>
        <taxon>Pseudomonadati</taxon>
        <taxon>Pseudomonadota</taxon>
        <taxon>Alphaproteobacteria</taxon>
        <taxon>Hyphomicrobiales</taxon>
        <taxon>Rhizobiaceae</taxon>
        <taxon>Rhizobium/Agrobacterium group</taxon>
        <taxon>Rhizobium</taxon>
    </lineage>
</organism>
<accession>W6RYB1</accession>
<feature type="transmembrane region" description="Helical" evidence="3">
    <location>
        <begin position="191"/>
        <end position="212"/>
    </location>
</feature>
<feature type="transmembrane region" description="Helical" evidence="3">
    <location>
        <begin position="148"/>
        <end position="171"/>
    </location>
</feature>
<gene>
    <name evidence="5" type="ORF">LPU83_3633</name>
</gene>
<keyword evidence="3" id="KW-0472">Membrane</keyword>
<dbReference type="GO" id="GO:1902201">
    <property type="term" value="P:negative regulation of bacterial-type flagellum-dependent cell motility"/>
    <property type="evidence" value="ECO:0007669"/>
    <property type="project" value="TreeGrafter"/>
</dbReference>
<dbReference type="eggNOG" id="COG3706">
    <property type="taxonomic scope" value="Bacteria"/>
</dbReference>
<proteinExistence type="predicted"/>
<evidence type="ECO:0000256" key="1">
    <source>
        <dbReference type="ARBA" id="ARBA00012528"/>
    </source>
</evidence>
<protein>
    <recommendedName>
        <fullName evidence="1">diguanylate cyclase</fullName>
        <ecNumber evidence="1">2.7.7.65</ecNumber>
    </recommendedName>
</protein>
<dbReference type="Proteomes" id="UP000019443">
    <property type="component" value="Chromosome"/>
</dbReference>
<keyword evidence="3" id="KW-1133">Transmembrane helix</keyword>
<dbReference type="InterPro" id="IPR000160">
    <property type="entry name" value="GGDEF_dom"/>
</dbReference>
<evidence type="ECO:0000259" key="4">
    <source>
        <dbReference type="PROSITE" id="PS50887"/>
    </source>
</evidence>
<reference evidence="5" key="1">
    <citation type="submission" date="2013-11" db="EMBL/GenBank/DDBJ databases">
        <title>Draft genome sequence of the broad-host-range Rhizobium sp. LPU83 strain, a member of the low-genetic diversity Oregon-like Rhizobium sp. group.</title>
        <authorList>
            <person name="Wibberg D."/>
            <person name="Puehler A."/>
            <person name="Schlueter A."/>
        </authorList>
    </citation>
    <scope>NUCLEOTIDE SEQUENCE [LARGE SCALE GENOMIC DNA]</scope>
    <source>
        <strain evidence="5">LPU83</strain>
    </source>
</reference>
<feature type="domain" description="GGDEF" evidence="4">
    <location>
        <begin position="247"/>
        <end position="405"/>
    </location>
</feature>
<sequence>MMLDLRTIYVVSAMTCLVLGSVHLAAHRSGRFGRWPAWWGVSNLLIGIGSFCVSLRDFVPSFVSLDAGNVLTIAGYLLTFFAVRVFAERPVGERYCVLAIACISLPVLMFTGDPAAVSARILYVSTVCCLCDLAILREGLTIHRREKLFSAGLLAWLYMPTAAIFLVRSLLAASGRISGPGVFGDNPVHSWMAATALVFLVLRSMVIVLMAAERSRNKLIDLAHRDPLTGALNRGGLAQRLLFRRAQSFALLAIDIDNFKQLNDQHGHVLGDDILRLFARVAQAVLRPGDLLSRQGGDEFLAVLKDMPDAEAVQTAESIRLAFSAAVMRGWQSFRPSVSALPPPARQVSISSNCCERQMRRYMPPNAGVGIASKRRQRASRPHDQRAAARASSQKGTRHHCLAVPRLPLISSAVFWAARSCCLSRDVDHAAIAGFGREGQKLAVLAPAH</sequence>
<feature type="region of interest" description="Disordered" evidence="2">
    <location>
        <begin position="366"/>
        <end position="395"/>
    </location>
</feature>